<protein>
    <submittedName>
        <fullName evidence="1">Uncharacterized protein</fullName>
    </submittedName>
</protein>
<evidence type="ECO:0000313" key="1">
    <source>
        <dbReference type="EMBL" id="OCT65778.1"/>
    </source>
</evidence>
<accession>A0A974H5M8</accession>
<name>A0A974H5M8_XENLA</name>
<gene>
    <name evidence="1" type="ORF">XELAEV_18042024mg</name>
</gene>
<organism evidence="1 2">
    <name type="scientific">Xenopus laevis</name>
    <name type="common">African clawed frog</name>
    <dbReference type="NCBI Taxonomy" id="8355"/>
    <lineage>
        <taxon>Eukaryota</taxon>
        <taxon>Metazoa</taxon>
        <taxon>Chordata</taxon>
        <taxon>Craniata</taxon>
        <taxon>Vertebrata</taxon>
        <taxon>Euteleostomi</taxon>
        <taxon>Amphibia</taxon>
        <taxon>Batrachia</taxon>
        <taxon>Anura</taxon>
        <taxon>Pipoidea</taxon>
        <taxon>Pipidae</taxon>
        <taxon>Xenopodinae</taxon>
        <taxon>Xenopus</taxon>
        <taxon>Xenopus</taxon>
    </lineage>
</organism>
<dbReference type="EMBL" id="CM004481">
    <property type="protein sequence ID" value="OCT65778.1"/>
    <property type="molecule type" value="Genomic_DNA"/>
</dbReference>
<proteinExistence type="predicted"/>
<sequence>MADSGAWKFLWRCGLVGHGGRGESRAGLLVLGDRLSETFDRNMGQWQEKCGCGPWRRRRTRPFPDTRLPAPPRPNLEYSSSSPVMCSWGIIRRYHDGFWRGMHLEVCLYVWNFPSQIYIYFPSIGDASPRFWNEVCFGASYLSVLMRAAHSFFSPIKSNFGSPHISLTLCEPTCCTTTNNMMELWV</sequence>
<dbReference type="Proteomes" id="UP000694892">
    <property type="component" value="Chromosome 8S"/>
</dbReference>
<evidence type="ECO:0000313" key="2">
    <source>
        <dbReference type="Proteomes" id="UP000694892"/>
    </source>
</evidence>
<reference evidence="2" key="1">
    <citation type="journal article" date="2016" name="Nature">
        <title>Genome evolution in the allotetraploid frog Xenopus laevis.</title>
        <authorList>
            <person name="Session A.M."/>
            <person name="Uno Y."/>
            <person name="Kwon T."/>
            <person name="Chapman J.A."/>
            <person name="Toyoda A."/>
            <person name="Takahashi S."/>
            <person name="Fukui A."/>
            <person name="Hikosaka A."/>
            <person name="Suzuki A."/>
            <person name="Kondo M."/>
            <person name="van Heeringen S.J."/>
            <person name="Quigley I."/>
            <person name="Heinz S."/>
            <person name="Ogino H."/>
            <person name="Ochi H."/>
            <person name="Hellsten U."/>
            <person name="Lyons J.B."/>
            <person name="Simakov O."/>
            <person name="Putnam N."/>
            <person name="Stites J."/>
            <person name="Kuroki Y."/>
            <person name="Tanaka T."/>
            <person name="Michiue T."/>
            <person name="Watanabe M."/>
            <person name="Bogdanovic O."/>
            <person name="Lister R."/>
            <person name="Georgiou G."/>
            <person name="Paranjpe S.S."/>
            <person name="van Kruijsbergen I."/>
            <person name="Shu S."/>
            <person name="Carlson J."/>
            <person name="Kinoshita T."/>
            <person name="Ohta Y."/>
            <person name="Mawaribuchi S."/>
            <person name="Jenkins J."/>
            <person name="Grimwood J."/>
            <person name="Schmutz J."/>
            <person name="Mitros T."/>
            <person name="Mozaffari S.V."/>
            <person name="Suzuki Y."/>
            <person name="Haramoto Y."/>
            <person name="Yamamoto T.S."/>
            <person name="Takagi C."/>
            <person name="Heald R."/>
            <person name="Miller K."/>
            <person name="Haudenschild C."/>
            <person name="Kitzman J."/>
            <person name="Nakayama T."/>
            <person name="Izutsu Y."/>
            <person name="Robert J."/>
            <person name="Fortriede J."/>
            <person name="Burns K."/>
            <person name="Lotay V."/>
            <person name="Karimi K."/>
            <person name="Yasuoka Y."/>
            <person name="Dichmann D.S."/>
            <person name="Flajnik M.F."/>
            <person name="Houston D.W."/>
            <person name="Shendure J."/>
            <person name="DuPasquier L."/>
            <person name="Vize P.D."/>
            <person name="Zorn A.M."/>
            <person name="Ito M."/>
            <person name="Marcotte E.M."/>
            <person name="Wallingford J.B."/>
            <person name="Ito Y."/>
            <person name="Asashima M."/>
            <person name="Ueno N."/>
            <person name="Matsuda Y."/>
            <person name="Veenstra G.J."/>
            <person name="Fujiyama A."/>
            <person name="Harland R.M."/>
            <person name="Taira M."/>
            <person name="Rokhsar D.S."/>
        </authorList>
    </citation>
    <scope>NUCLEOTIDE SEQUENCE [LARGE SCALE GENOMIC DNA]</scope>
    <source>
        <strain evidence="2">J</strain>
    </source>
</reference>
<dbReference type="AlphaFoldDB" id="A0A974H5M8"/>